<reference evidence="2" key="1">
    <citation type="journal article" date="2006" name="J. Bacteriol.">
        <title>Pathogenomic sequence analysis of Bacillus cereus and Bacillus thuringiensis isolates closely related to Bacillus anthracis.</title>
        <authorList>
            <person name="Han C.S."/>
            <person name="Xie G."/>
            <person name="Challacombe J.F."/>
            <person name="Altherr M.R."/>
            <person name="Bhotika S.S."/>
            <person name="Brown N."/>
            <person name="Bruce D."/>
            <person name="Campbell C.S."/>
            <person name="Campbell M.L."/>
            <person name="Chen J."/>
            <person name="Chertkov O."/>
            <person name="Cleland C."/>
            <person name="Dimitrijevic M."/>
            <person name="Doggett N.A."/>
            <person name="Fawcett J.J."/>
            <person name="Glavina T."/>
            <person name="Goodwin L.A."/>
            <person name="Green L.D."/>
            <person name="Hill K.K."/>
            <person name="Hitchcock P."/>
            <person name="Jackson P.J."/>
            <person name="Keim P."/>
            <person name="Kewalramani A.R."/>
            <person name="Longmire J."/>
            <person name="Lucas S."/>
            <person name="Malfatti S."/>
            <person name="McMurry K."/>
            <person name="Meincke L.J."/>
            <person name="Misra M."/>
            <person name="Moseman B.L."/>
            <person name="Mundt M."/>
            <person name="Munk A.C."/>
            <person name="Okinaka R.T."/>
            <person name="Parson-Quintana B."/>
            <person name="Reilly L.P."/>
            <person name="Richardson P."/>
            <person name="Robinson D.L."/>
            <person name="Rubin E."/>
            <person name="Saunders E."/>
            <person name="Tapia R."/>
            <person name="Tesmer J.G."/>
            <person name="Thayer N."/>
            <person name="Thompson L.S."/>
            <person name="Tice H."/>
            <person name="Ticknor L.O."/>
            <person name="Wills P.L."/>
            <person name="Brettin T.S."/>
            <person name="Gilna P."/>
        </authorList>
    </citation>
    <scope>NUCLEOTIDE SEQUENCE [LARGE SCALE GENOMIC DNA]</scope>
    <source>
        <strain evidence="2">ZK / E33L</strain>
        <plasmid evidence="2">pE33L466</plasmid>
    </source>
</reference>
<evidence type="ECO:0000313" key="2">
    <source>
        <dbReference type="Proteomes" id="UP000002612"/>
    </source>
</evidence>
<dbReference type="AlphaFoldDB" id="Q4V1N3"/>
<keyword evidence="1" id="KW-0614">Plasmid</keyword>
<dbReference type="EMBL" id="CP000040">
    <property type="protein sequence ID" value="AAY60374.1"/>
    <property type="molecule type" value="Genomic_DNA"/>
</dbReference>
<evidence type="ECO:0008006" key="3">
    <source>
        <dbReference type="Google" id="ProtNLM"/>
    </source>
</evidence>
<dbReference type="SUPFAM" id="SSF46955">
    <property type="entry name" value="Putative DNA-binding domain"/>
    <property type="match status" value="1"/>
</dbReference>
<dbReference type="InterPro" id="IPR009061">
    <property type="entry name" value="DNA-bd_dom_put_sf"/>
</dbReference>
<evidence type="ECO:0000313" key="1">
    <source>
        <dbReference type="EMBL" id="AAY60374.1"/>
    </source>
</evidence>
<sequence length="259" mass="30922">MAIIFQGGITMIEQDKKNTTEHMESNNTNSSHEDTFEKAWRITEFSKLVGRHHNTVYNWFNILEEKGLHGTLRTNNTNEKLYNTLDLDIALFIKLKRDEKWSLDAIIELLPHQFELRPVSPENQTSEVSTQLNMQEAAATIEKIVEQKIQMHLQNIELEYQGKFEEAIRAVLPEPEDPERLKERQRQERLDNIIIQHRARTELRKQAEKEWNTQPEETRIKKVGWFKKEEDLVRKQLFIENYIDENMIEYMKNVMKTEK</sequence>
<gene>
    <name evidence="1" type="ordered locus">pE33L466_0216</name>
</gene>
<dbReference type="Proteomes" id="UP000002612">
    <property type="component" value="Plasmid pE33L466"/>
</dbReference>
<name>Q4V1N3_BACCZ</name>
<protein>
    <recommendedName>
        <fullName evidence="3">MerR family transcriptional regulator</fullName>
    </recommendedName>
</protein>
<dbReference type="KEGG" id="bcz:pE33L466_0216"/>
<proteinExistence type="predicted"/>
<organism evidence="1 2">
    <name type="scientific">Bacillus cereus (strain ZK / E33L)</name>
    <dbReference type="NCBI Taxonomy" id="288681"/>
    <lineage>
        <taxon>Bacteria</taxon>
        <taxon>Bacillati</taxon>
        <taxon>Bacillota</taxon>
        <taxon>Bacilli</taxon>
        <taxon>Bacillales</taxon>
        <taxon>Bacillaceae</taxon>
        <taxon>Bacillus</taxon>
        <taxon>Bacillus cereus group</taxon>
    </lineage>
</organism>
<geneLocation type="plasmid" evidence="1 2">
    <name>pE33L466</name>
</geneLocation>
<dbReference type="Gene3D" id="1.10.1660.10">
    <property type="match status" value="1"/>
</dbReference>
<accession>Q4V1N3</accession>